<protein>
    <submittedName>
        <fullName evidence="1">Uncharacterized protein</fullName>
    </submittedName>
</protein>
<sequence length="207" mass="23213">MNYYRRKQFQKTFGNKILRSAGLGSKTVIMDSSLSAGVLREQLFNEFPKLAQAGGFEYLRTTGHSKELEVISLPPGGRYSTANMKAIVPQAKIYLRLIQCELYITGEAEDDCVEDDTLQVYVTDYINLLEPVDLDEDDELKHVIEVSLSETDKAFAVLKNNGVEVKEIEMLQPLAARNTYDLKFRSDAARIQGVSRLKGLEGLTVTP</sequence>
<dbReference type="OrthoDB" id="5987933at2759"/>
<dbReference type="Proteomes" id="UP001152320">
    <property type="component" value="Chromosome 1"/>
</dbReference>
<accession>A0A9Q1CT76</accession>
<comment type="caution">
    <text evidence="1">The sequence shown here is derived from an EMBL/GenBank/DDBJ whole genome shotgun (WGS) entry which is preliminary data.</text>
</comment>
<reference evidence="1" key="1">
    <citation type="submission" date="2021-10" db="EMBL/GenBank/DDBJ databases">
        <title>Tropical sea cucumber genome reveals ecological adaptation and Cuvierian tubules defense mechanism.</title>
        <authorList>
            <person name="Chen T."/>
        </authorList>
    </citation>
    <scope>NUCLEOTIDE SEQUENCE</scope>
    <source>
        <strain evidence="1">Nanhai2018</strain>
        <tissue evidence="1">Muscle</tissue>
    </source>
</reference>
<dbReference type="AlphaFoldDB" id="A0A9Q1CT76"/>
<gene>
    <name evidence="1" type="ORF">HOLleu_03930</name>
</gene>
<evidence type="ECO:0000313" key="1">
    <source>
        <dbReference type="EMBL" id="KAJ8050646.1"/>
    </source>
</evidence>
<proteinExistence type="predicted"/>
<dbReference type="EMBL" id="JAIZAY010000001">
    <property type="protein sequence ID" value="KAJ8050646.1"/>
    <property type="molecule type" value="Genomic_DNA"/>
</dbReference>
<organism evidence="1 2">
    <name type="scientific">Holothuria leucospilota</name>
    <name type="common">Black long sea cucumber</name>
    <name type="synonym">Mertensiothuria leucospilota</name>
    <dbReference type="NCBI Taxonomy" id="206669"/>
    <lineage>
        <taxon>Eukaryota</taxon>
        <taxon>Metazoa</taxon>
        <taxon>Echinodermata</taxon>
        <taxon>Eleutherozoa</taxon>
        <taxon>Echinozoa</taxon>
        <taxon>Holothuroidea</taxon>
        <taxon>Aspidochirotacea</taxon>
        <taxon>Aspidochirotida</taxon>
        <taxon>Holothuriidae</taxon>
        <taxon>Holothuria</taxon>
    </lineage>
</organism>
<name>A0A9Q1CT76_HOLLE</name>
<evidence type="ECO:0000313" key="2">
    <source>
        <dbReference type="Proteomes" id="UP001152320"/>
    </source>
</evidence>
<keyword evidence="2" id="KW-1185">Reference proteome</keyword>